<reference evidence="2" key="1">
    <citation type="submission" date="2011-11" db="EMBL/GenBank/DDBJ databases">
        <title>Complete sequence of Paenibacillus terrae HPL-003.</title>
        <authorList>
            <person name="Shin S.H."/>
            <person name="Kim S."/>
            <person name="Kim J.Y."/>
        </authorList>
    </citation>
    <scope>NUCLEOTIDE SEQUENCE [LARGE SCALE GENOMIC DNA]</scope>
    <source>
        <strain evidence="2">HPL-003</strain>
    </source>
</reference>
<name>G7VXQ5_PAETH</name>
<evidence type="ECO:0000313" key="2">
    <source>
        <dbReference type="Proteomes" id="UP000005876"/>
    </source>
</evidence>
<organism evidence="1 2">
    <name type="scientific">Paenibacillus terrae (strain HPL-003)</name>
    <dbReference type="NCBI Taxonomy" id="985665"/>
    <lineage>
        <taxon>Bacteria</taxon>
        <taxon>Bacillati</taxon>
        <taxon>Bacillota</taxon>
        <taxon>Bacilli</taxon>
        <taxon>Bacillales</taxon>
        <taxon>Paenibacillaceae</taxon>
        <taxon>Paenibacillus</taxon>
    </lineage>
</organism>
<evidence type="ECO:0000313" key="1">
    <source>
        <dbReference type="EMBL" id="AET59815.1"/>
    </source>
</evidence>
<dbReference type="Proteomes" id="UP000005876">
    <property type="component" value="Chromosome"/>
</dbReference>
<reference evidence="1 2" key="3">
    <citation type="journal article" date="2012" name="J. Bacteriol.">
        <title>Genome Sequence of Paenibacillus terrae HPL-003, a Xylanase-Producing Bacterium Isolated from Soil Found in Forest Residue.</title>
        <authorList>
            <person name="Shin S.H."/>
            <person name="Kim S."/>
            <person name="Kim J.Y."/>
            <person name="Song H.Y."/>
            <person name="Cho S.J."/>
            <person name="Kim D.R."/>
            <person name="Lee K.I."/>
            <person name="Lim H.K."/>
            <person name="Park N.J."/>
            <person name="Hwang I.T."/>
            <person name="Yang K.S."/>
        </authorList>
    </citation>
    <scope>NUCLEOTIDE SEQUENCE [LARGE SCALE GENOMIC DNA]</scope>
    <source>
        <strain evidence="1 2">HPL-003</strain>
    </source>
</reference>
<accession>G7VXQ5</accession>
<dbReference type="STRING" id="985665.HPL003_15330"/>
<reference key="2">
    <citation type="submission" date="2011-11" db="EMBL/GenBank/DDBJ databases">
        <authorList>
            <person name="Shin S.H."/>
            <person name="Kim S."/>
            <person name="Kim J.Y."/>
        </authorList>
    </citation>
    <scope>NUCLEOTIDE SEQUENCE</scope>
    <source>
        <strain>HPL-003</strain>
    </source>
</reference>
<dbReference type="KEGG" id="pta:HPL003_15330"/>
<dbReference type="HOGENOM" id="CLU_2383443_0_0_9"/>
<sequence>MVKLYENGKPRADLVEEYGLTVSAIDRWIKYTGMASIISFSCCLAGITTVQDFHMLFHFYTLFLQFRVSTTNFGVEPKIKRNFSLDIRVLLFFQ</sequence>
<dbReference type="AlphaFoldDB" id="G7VXQ5"/>
<evidence type="ECO:0008006" key="3">
    <source>
        <dbReference type="Google" id="ProtNLM"/>
    </source>
</evidence>
<protein>
    <recommendedName>
        <fullName evidence="3">Transposase</fullName>
    </recommendedName>
</protein>
<dbReference type="OrthoDB" id="9781005at2"/>
<proteinExistence type="predicted"/>
<dbReference type="EMBL" id="CP003107">
    <property type="protein sequence ID" value="AET59815.1"/>
    <property type="molecule type" value="Genomic_DNA"/>
</dbReference>
<gene>
    <name evidence="1" type="ordered locus">HPL003_15330</name>
</gene>
<dbReference type="RefSeq" id="WP_014280536.1">
    <property type="nucleotide sequence ID" value="NC_016641.1"/>
</dbReference>